<gene>
    <name evidence="1" type="ORF">BDY19DRAFT_935397</name>
</gene>
<dbReference type="Proteomes" id="UP001055072">
    <property type="component" value="Unassembled WGS sequence"/>
</dbReference>
<comment type="caution">
    <text evidence="1">The sequence shown here is derived from an EMBL/GenBank/DDBJ whole genome shotgun (WGS) entry which is preliminary data.</text>
</comment>
<organism evidence="1 2">
    <name type="scientific">Irpex rosettiformis</name>
    <dbReference type="NCBI Taxonomy" id="378272"/>
    <lineage>
        <taxon>Eukaryota</taxon>
        <taxon>Fungi</taxon>
        <taxon>Dikarya</taxon>
        <taxon>Basidiomycota</taxon>
        <taxon>Agaricomycotina</taxon>
        <taxon>Agaricomycetes</taxon>
        <taxon>Polyporales</taxon>
        <taxon>Irpicaceae</taxon>
        <taxon>Irpex</taxon>
    </lineage>
</organism>
<protein>
    <submittedName>
        <fullName evidence="1">Uncharacterized protein</fullName>
    </submittedName>
</protein>
<evidence type="ECO:0000313" key="2">
    <source>
        <dbReference type="Proteomes" id="UP001055072"/>
    </source>
</evidence>
<sequence length="148" mass="16931">MLFESVVRAVMRKMMGVAHGSDETPNPLLNGKFWTTDNPMDPNRALRPIWTSWPPNQSSWLREAVQKVQLNGHQYYAHPGGVNVKEVIERLTEVEIESALQTYWTSLRVKFLAKQKPVEEQSSKARDARLKGRRQNVSALNIVTKCQS</sequence>
<proteinExistence type="predicted"/>
<name>A0ACB8UAU9_9APHY</name>
<keyword evidence="2" id="KW-1185">Reference proteome</keyword>
<dbReference type="EMBL" id="MU274906">
    <property type="protein sequence ID" value="KAI0091371.1"/>
    <property type="molecule type" value="Genomic_DNA"/>
</dbReference>
<evidence type="ECO:0000313" key="1">
    <source>
        <dbReference type="EMBL" id="KAI0091371.1"/>
    </source>
</evidence>
<accession>A0ACB8UAU9</accession>
<reference evidence="1" key="1">
    <citation type="journal article" date="2021" name="Environ. Microbiol.">
        <title>Gene family expansions and transcriptome signatures uncover fungal adaptations to wood decay.</title>
        <authorList>
            <person name="Hage H."/>
            <person name="Miyauchi S."/>
            <person name="Viragh M."/>
            <person name="Drula E."/>
            <person name="Min B."/>
            <person name="Chaduli D."/>
            <person name="Navarro D."/>
            <person name="Favel A."/>
            <person name="Norest M."/>
            <person name="Lesage-Meessen L."/>
            <person name="Balint B."/>
            <person name="Merenyi Z."/>
            <person name="de Eugenio L."/>
            <person name="Morin E."/>
            <person name="Martinez A.T."/>
            <person name="Baldrian P."/>
            <person name="Stursova M."/>
            <person name="Martinez M.J."/>
            <person name="Novotny C."/>
            <person name="Magnuson J.K."/>
            <person name="Spatafora J.W."/>
            <person name="Maurice S."/>
            <person name="Pangilinan J."/>
            <person name="Andreopoulos W."/>
            <person name="LaButti K."/>
            <person name="Hundley H."/>
            <person name="Na H."/>
            <person name="Kuo A."/>
            <person name="Barry K."/>
            <person name="Lipzen A."/>
            <person name="Henrissat B."/>
            <person name="Riley R."/>
            <person name="Ahrendt S."/>
            <person name="Nagy L.G."/>
            <person name="Grigoriev I.V."/>
            <person name="Martin F."/>
            <person name="Rosso M.N."/>
        </authorList>
    </citation>
    <scope>NUCLEOTIDE SEQUENCE</scope>
    <source>
        <strain evidence="1">CBS 384.51</strain>
    </source>
</reference>